<reference evidence="2 3" key="1">
    <citation type="submission" date="2018-11" db="EMBL/GenBank/DDBJ databases">
        <title>Gordonia insulae sp. nov., isolated from an island soil.</title>
        <authorList>
            <person name="Kim Y.S."/>
            <person name="Kim S.B."/>
        </authorList>
    </citation>
    <scope>NUCLEOTIDE SEQUENCE [LARGE SCALE GENOMIC DNA]</scope>
    <source>
        <strain evidence="2 3">MMS17-SY073</strain>
    </source>
</reference>
<feature type="transmembrane region" description="Helical" evidence="1">
    <location>
        <begin position="137"/>
        <end position="156"/>
    </location>
</feature>
<accession>A0A3G8JUI0</accession>
<keyword evidence="1" id="KW-1133">Transmembrane helix</keyword>
<feature type="transmembrane region" description="Helical" evidence="1">
    <location>
        <begin position="97"/>
        <end position="116"/>
    </location>
</feature>
<keyword evidence="1" id="KW-0812">Transmembrane</keyword>
<protein>
    <recommendedName>
        <fullName evidence="4">YihY/virulence factor BrkB family protein</fullName>
    </recommendedName>
</protein>
<evidence type="ECO:0000313" key="3">
    <source>
        <dbReference type="Proteomes" id="UP000271469"/>
    </source>
</evidence>
<feature type="transmembrane region" description="Helical" evidence="1">
    <location>
        <begin position="209"/>
        <end position="231"/>
    </location>
</feature>
<dbReference type="RefSeq" id="WP_232017047.1">
    <property type="nucleotide sequence ID" value="NZ_CP033972.1"/>
</dbReference>
<name>A0A3G8JUI0_9ACTN</name>
<dbReference type="EMBL" id="CP033972">
    <property type="protein sequence ID" value="AZG48172.1"/>
    <property type="molecule type" value="Genomic_DNA"/>
</dbReference>
<feature type="transmembrane region" description="Helical" evidence="1">
    <location>
        <begin position="53"/>
        <end position="77"/>
    </location>
</feature>
<evidence type="ECO:0000256" key="1">
    <source>
        <dbReference type="SAM" id="Phobius"/>
    </source>
</evidence>
<feature type="transmembrane region" description="Helical" evidence="1">
    <location>
        <begin position="176"/>
        <end position="197"/>
    </location>
</feature>
<sequence length="319" mass="34108">MSSPSLSARAQQRALAAAQRARRVPGANLVLRILRDLAVNDVTDRSMTLAAQAFTSVLPIVILLTALPSHTVITKALSGLGIDPDSVDFVKSDPGSITTIGIFAALMTIAGATSLSRALGRMYVSIWQVTKLPISGWWRWVVVIFALPVGVVAQGFAAPLHTLTVTGWTIGGYGPIGVGLEVLATFLIWATMWTALPRLLVSSQVPMRLMALNGAVTGVFITVLLVGSRVFLPAILGETTRHYGTLGVVFVAISWLFFFAAIVVVCAIVVHSAVCDEGTVGSWLRPRVGTPRPFPRRVNDTFDEFFGTDGRTPARSTEP</sequence>
<keyword evidence="3" id="KW-1185">Reference proteome</keyword>
<gene>
    <name evidence="2" type="ORF">D7316_04789</name>
</gene>
<dbReference type="AlphaFoldDB" id="A0A3G8JUI0"/>
<evidence type="ECO:0008006" key="4">
    <source>
        <dbReference type="Google" id="ProtNLM"/>
    </source>
</evidence>
<dbReference type="KEGG" id="gom:D7316_04789"/>
<dbReference type="Proteomes" id="UP000271469">
    <property type="component" value="Chromosome"/>
</dbReference>
<feature type="transmembrane region" description="Helical" evidence="1">
    <location>
        <begin position="243"/>
        <end position="270"/>
    </location>
</feature>
<keyword evidence="1" id="KW-0472">Membrane</keyword>
<evidence type="ECO:0000313" key="2">
    <source>
        <dbReference type="EMBL" id="AZG48172.1"/>
    </source>
</evidence>
<organism evidence="2 3">
    <name type="scientific">Gordonia insulae</name>
    <dbReference type="NCBI Taxonomy" id="2420509"/>
    <lineage>
        <taxon>Bacteria</taxon>
        <taxon>Bacillati</taxon>
        <taxon>Actinomycetota</taxon>
        <taxon>Actinomycetes</taxon>
        <taxon>Mycobacteriales</taxon>
        <taxon>Gordoniaceae</taxon>
        <taxon>Gordonia</taxon>
    </lineage>
</organism>
<proteinExistence type="predicted"/>